<dbReference type="NCBIfam" id="TIGR04294">
    <property type="entry name" value="pre_pil_HX9DG"/>
    <property type="match status" value="1"/>
</dbReference>
<dbReference type="NCBIfam" id="TIGR02532">
    <property type="entry name" value="IV_pilin_GFxxxE"/>
    <property type="match status" value="1"/>
</dbReference>
<dbReference type="PANTHER" id="PTHR30093:SF2">
    <property type="entry name" value="TYPE II SECRETION SYSTEM PROTEIN H"/>
    <property type="match status" value="1"/>
</dbReference>
<gene>
    <name evidence="3" type="ORF">GMBLW1_26430</name>
</gene>
<dbReference type="Gene3D" id="3.30.700.10">
    <property type="entry name" value="Glycoprotein, Type 4 Pilin"/>
    <property type="match status" value="1"/>
</dbReference>
<dbReference type="InterPro" id="IPR011453">
    <property type="entry name" value="DUF1559"/>
</dbReference>
<dbReference type="PANTHER" id="PTHR30093">
    <property type="entry name" value="GENERAL SECRETION PATHWAY PROTEIN G"/>
    <property type="match status" value="1"/>
</dbReference>
<dbReference type="EMBL" id="LR586016">
    <property type="protein sequence ID" value="VIP01317.1"/>
    <property type="molecule type" value="Genomic_DNA"/>
</dbReference>
<name>A0A6C2YIS7_9BACT</name>
<evidence type="ECO:0000259" key="2">
    <source>
        <dbReference type="Pfam" id="PF07596"/>
    </source>
</evidence>
<dbReference type="Proteomes" id="UP000464378">
    <property type="component" value="Chromosome"/>
</dbReference>
<dbReference type="InterPro" id="IPR027558">
    <property type="entry name" value="Pre_pil_HX9DG_C"/>
</dbReference>
<dbReference type="Pfam" id="PF07963">
    <property type="entry name" value="N_methyl"/>
    <property type="match status" value="1"/>
</dbReference>
<evidence type="ECO:0000256" key="1">
    <source>
        <dbReference type="SAM" id="MobiDB-lite"/>
    </source>
</evidence>
<feature type="compositionally biased region" description="Polar residues" evidence="1">
    <location>
        <begin position="252"/>
        <end position="263"/>
    </location>
</feature>
<dbReference type="AlphaFoldDB" id="A0A6C2YIS7"/>
<accession>A0A6C2YIS7</accession>
<dbReference type="Pfam" id="PF07596">
    <property type="entry name" value="SBP_bac_10"/>
    <property type="match status" value="1"/>
</dbReference>
<dbReference type="EMBL" id="LR593887">
    <property type="protein sequence ID" value="VTR98060.1"/>
    <property type="molecule type" value="Genomic_DNA"/>
</dbReference>
<dbReference type="InParanoid" id="A0A6C2YIS7"/>
<evidence type="ECO:0000313" key="3">
    <source>
        <dbReference type="EMBL" id="VIP01317.1"/>
    </source>
</evidence>
<proteinExistence type="predicted"/>
<feature type="domain" description="DUF1559" evidence="2">
    <location>
        <begin position="35"/>
        <end position="331"/>
    </location>
</feature>
<sequence>MRQTPIRRAAFTLIELLVVIAIIAILIGLLLPAVQKVRAAAARMSCQNNMKQIVLGMSQYEHTVGYFPYSRTGSLWRILPYVEQVTLSQQFESAVHSNGLHGFNGQLTDAGWTPALQSAFNTRLPVFQCPATPGDRTIAVNATISAQATDYTSPRIPALRPLGHPLWYQEGEPQMNFNTAMSPPDSRSTDPRRRGATYAAITDGYSNTLLFYECAGSPNLYIKGRQATGNVSMAWAGAGDGVKMRAYRTDNETAATSPTNSGRGTAGSPVPPISPTDPSRPAAWECAIDSAPGTYQFINHTNSGQPYSFHTGGVMIGMADGSARLLSDNVGLDTFLNLLLRDDGQILGEY</sequence>
<dbReference type="InterPro" id="IPR012902">
    <property type="entry name" value="N_methyl_site"/>
</dbReference>
<feature type="region of interest" description="Disordered" evidence="1">
    <location>
        <begin position="251"/>
        <end position="281"/>
    </location>
</feature>
<protein>
    <recommendedName>
        <fullName evidence="2">DUF1559 domain-containing protein</fullName>
    </recommendedName>
</protein>
<dbReference type="InterPro" id="IPR045584">
    <property type="entry name" value="Pilin-like"/>
</dbReference>
<keyword evidence="4" id="KW-1185">Reference proteome</keyword>
<dbReference type="RefSeq" id="WP_162656536.1">
    <property type="nucleotide sequence ID" value="NZ_LR593887.1"/>
</dbReference>
<organism evidence="3">
    <name type="scientific">Tuwongella immobilis</name>
    <dbReference type="NCBI Taxonomy" id="692036"/>
    <lineage>
        <taxon>Bacteria</taxon>
        <taxon>Pseudomonadati</taxon>
        <taxon>Planctomycetota</taxon>
        <taxon>Planctomycetia</taxon>
        <taxon>Gemmatales</taxon>
        <taxon>Gemmataceae</taxon>
        <taxon>Tuwongella</taxon>
    </lineage>
</organism>
<reference evidence="3" key="1">
    <citation type="submission" date="2019-04" db="EMBL/GenBank/DDBJ databases">
        <authorList>
            <consortium name="Science for Life Laboratories"/>
        </authorList>
    </citation>
    <scope>NUCLEOTIDE SEQUENCE</scope>
    <source>
        <strain evidence="3">MBLW1</strain>
    </source>
</reference>
<dbReference type="SUPFAM" id="SSF54523">
    <property type="entry name" value="Pili subunits"/>
    <property type="match status" value="1"/>
</dbReference>
<evidence type="ECO:0000313" key="4">
    <source>
        <dbReference type="Proteomes" id="UP000464378"/>
    </source>
</evidence>
<dbReference type="KEGG" id="tim:GMBLW1_26430"/>